<dbReference type="Proteomes" id="UP001605036">
    <property type="component" value="Unassembled WGS sequence"/>
</dbReference>
<feature type="compositionally biased region" description="Polar residues" evidence="1">
    <location>
        <begin position="69"/>
        <end position="79"/>
    </location>
</feature>
<feature type="compositionally biased region" description="Polar residues" evidence="1">
    <location>
        <begin position="111"/>
        <end position="120"/>
    </location>
</feature>
<feature type="region of interest" description="Disordered" evidence="1">
    <location>
        <begin position="41"/>
        <end position="83"/>
    </location>
</feature>
<accession>A0ABD1ZLE3</accession>
<sequence length="336" mass="37978">MTMAGMTSLSAQMRSVLSSRIPWYESCVNFRSACFGSQKSSDFESPAAPASSPRKVAAPAFNTSRRKLASSTQPSSATGSFILGNPHGNRLQFRMHRFKCAVAKPVEIQDGSENANNGSKEQSDNDDEEEDDYPLWMEEDDPTWPEGEDEGYGFQVSQFFEKWGDVKVKNVDEDGKEVEKENDSDDEDDDLSLKWEEEEDQWIVREINFLEWDLVALEDPTPLIVFGFERYGSSGSNCWALLKELETMLKRIVDSRKYPVRAVKFDVNIEPDLAAALKIKTIPTLLFIKAGKLVYRMTGVKSADDLLLITSHLFYHSTRPAFMDDDKTSDSLTNTR</sequence>
<proteinExistence type="predicted"/>
<dbReference type="AlphaFoldDB" id="A0ABD1ZLE3"/>
<evidence type="ECO:0000256" key="1">
    <source>
        <dbReference type="SAM" id="MobiDB-lite"/>
    </source>
</evidence>
<dbReference type="PANTHER" id="PTHR34669">
    <property type="entry name" value="THIOREDOXIN-LIKE FOLD DOMAIN-CONTAINING PROTEIN MRL7L, CHLOROPLASTIC"/>
    <property type="match status" value="1"/>
</dbReference>
<dbReference type="InterPro" id="IPR013766">
    <property type="entry name" value="Thioredoxin_domain"/>
</dbReference>
<evidence type="ECO:0000313" key="4">
    <source>
        <dbReference type="Proteomes" id="UP001605036"/>
    </source>
</evidence>
<dbReference type="InterPro" id="IPR036249">
    <property type="entry name" value="Thioredoxin-like_sf"/>
</dbReference>
<dbReference type="SUPFAM" id="SSF52833">
    <property type="entry name" value="Thioredoxin-like"/>
    <property type="match status" value="1"/>
</dbReference>
<organism evidence="3 4">
    <name type="scientific">Riccia fluitans</name>
    <dbReference type="NCBI Taxonomy" id="41844"/>
    <lineage>
        <taxon>Eukaryota</taxon>
        <taxon>Viridiplantae</taxon>
        <taxon>Streptophyta</taxon>
        <taxon>Embryophyta</taxon>
        <taxon>Marchantiophyta</taxon>
        <taxon>Marchantiopsida</taxon>
        <taxon>Marchantiidae</taxon>
        <taxon>Marchantiales</taxon>
        <taxon>Ricciaceae</taxon>
        <taxon>Riccia</taxon>
    </lineage>
</organism>
<dbReference type="EMBL" id="JBHFFA010000001">
    <property type="protein sequence ID" value="KAL2651516.1"/>
    <property type="molecule type" value="Genomic_DNA"/>
</dbReference>
<dbReference type="InterPro" id="IPR044701">
    <property type="entry name" value="MRL7/MRL7L"/>
</dbReference>
<name>A0ABD1ZLE3_9MARC</name>
<dbReference type="PANTHER" id="PTHR34669:SF1">
    <property type="entry name" value="THIOREDOXIN-LIKE FOLD DOMAIN-CONTAINING PROTEIN MRL7L, CHLOROPLASTIC"/>
    <property type="match status" value="1"/>
</dbReference>
<protein>
    <recommendedName>
        <fullName evidence="2">Thioredoxin domain-containing protein</fullName>
    </recommendedName>
</protein>
<reference evidence="3 4" key="1">
    <citation type="submission" date="2024-09" db="EMBL/GenBank/DDBJ databases">
        <title>Chromosome-scale assembly of Riccia fluitans.</title>
        <authorList>
            <person name="Paukszto L."/>
            <person name="Sawicki J."/>
            <person name="Karawczyk K."/>
            <person name="Piernik-Szablinska J."/>
            <person name="Szczecinska M."/>
            <person name="Mazdziarz M."/>
        </authorList>
    </citation>
    <scope>NUCLEOTIDE SEQUENCE [LARGE SCALE GENOMIC DNA]</scope>
    <source>
        <strain evidence="3">Rf_01</strain>
        <tissue evidence="3">Aerial parts of the thallus</tissue>
    </source>
</reference>
<dbReference type="Gene3D" id="3.40.30.10">
    <property type="entry name" value="Glutaredoxin"/>
    <property type="match status" value="1"/>
</dbReference>
<comment type="caution">
    <text evidence="3">The sequence shown here is derived from an EMBL/GenBank/DDBJ whole genome shotgun (WGS) entry which is preliminary data.</text>
</comment>
<dbReference type="Pfam" id="PF00085">
    <property type="entry name" value="Thioredoxin"/>
    <property type="match status" value="1"/>
</dbReference>
<gene>
    <name evidence="3" type="ORF">R1flu_019644</name>
</gene>
<keyword evidence="4" id="KW-1185">Reference proteome</keyword>
<evidence type="ECO:0000259" key="2">
    <source>
        <dbReference type="Pfam" id="PF00085"/>
    </source>
</evidence>
<feature type="domain" description="Thioredoxin" evidence="2">
    <location>
        <begin position="243"/>
        <end position="306"/>
    </location>
</feature>
<feature type="region of interest" description="Disordered" evidence="1">
    <location>
        <begin position="106"/>
        <end position="150"/>
    </location>
</feature>
<dbReference type="CDD" id="cd02947">
    <property type="entry name" value="TRX_family"/>
    <property type="match status" value="1"/>
</dbReference>
<evidence type="ECO:0000313" key="3">
    <source>
        <dbReference type="EMBL" id="KAL2651516.1"/>
    </source>
</evidence>
<feature type="compositionally biased region" description="Acidic residues" evidence="1">
    <location>
        <begin position="124"/>
        <end position="150"/>
    </location>
</feature>